<dbReference type="AlphaFoldDB" id="A0A7V8RU43"/>
<evidence type="ECO:0000313" key="7">
    <source>
        <dbReference type="Proteomes" id="UP000037843"/>
    </source>
</evidence>
<evidence type="ECO:0000256" key="2">
    <source>
        <dbReference type="ARBA" id="ARBA00022840"/>
    </source>
</evidence>
<evidence type="ECO:0000256" key="1">
    <source>
        <dbReference type="ARBA" id="ARBA00022741"/>
    </source>
</evidence>
<protein>
    <submittedName>
        <fullName evidence="5">AMP-dependent synthetase</fullName>
    </submittedName>
</protein>
<accession>A0A7V8RU43</accession>
<dbReference type="Gene3D" id="3.40.50.12780">
    <property type="entry name" value="N-terminal domain of ligase-like"/>
    <property type="match status" value="1"/>
</dbReference>
<keyword evidence="8" id="KW-1185">Reference proteome</keyword>
<keyword evidence="1" id="KW-0547">Nucleotide-binding</keyword>
<dbReference type="SUPFAM" id="SSF56801">
    <property type="entry name" value="Acetyl-CoA synthetase-like"/>
    <property type="match status" value="1"/>
</dbReference>
<dbReference type="OrthoDB" id="9803968at2"/>
<dbReference type="InterPro" id="IPR000873">
    <property type="entry name" value="AMP-dep_synth/lig_dom"/>
</dbReference>
<dbReference type="Proteomes" id="UP000037843">
    <property type="component" value="Unassembled WGS sequence"/>
</dbReference>
<dbReference type="PANTHER" id="PTHR43272:SF33">
    <property type="entry name" value="AMP-BINDING DOMAIN-CONTAINING PROTEIN-RELATED"/>
    <property type="match status" value="1"/>
</dbReference>
<reference evidence="7 8" key="1">
    <citation type="submission" date="2015-09" db="EMBL/GenBank/DDBJ databases">
        <title>Genome Sequences of Mycobacterium immunogenum Isolates, Recuperated from a Chloraminated Drinking Water Distribution System Simulator Subjected to Episodes of Nitrification.</title>
        <authorList>
            <person name="Gomez-Alvarez V."/>
            <person name="Revetta R.P."/>
        </authorList>
    </citation>
    <scope>NUCLEOTIDE SEQUENCE [LARGE SCALE GENOMIC DNA]</scope>
    <source>
        <strain evidence="5 7">H008</strain>
        <strain evidence="6 8">H076</strain>
    </source>
</reference>
<dbReference type="Gene3D" id="3.30.300.30">
    <property type="match status" value="1"/>
</dbReference>
<dbReference type="InterPro" id="IPR045851">
    <property type="entry name" value="AMP-bd_C_sf"/>
</dbReference>
<organism evidence="5 7">
    <name type="scientific">Mycobacteroides immunogenum</name>
    <dbReference type="NCBI Taxonomy" id="83262"/>
    <lineage>
        <taxon>Bacteria</taxon>
        <taxon>Bacillati</taxon>
        <taxon>Actinomycetota</taxon>
        <taxon>Actinomycetes</taxon>
        <taxon>Mycobacteriales</taxon>
        <taxon>Mycobacteriaceae</taxon>
        <taxon>Mycobacteroides</taxon>
    </lineage>
</organism>
<dbReference type="EMBL" id="LJFO01000023">
    <property type="protein sequence ID" value="KPG03064.1"/>
    <property type="molecule type" value="Genomic_DNA"/>
</dbReference>
<dbReference type="PANTHER" id="PTHR43272">
    <property type="entry name" value="LONG-CHAIN-FATTY-ACID--COA LIGASE"/>
    <property type="match status" value="1"/>
</dbReference>
<dbReference type="Proteomes" id="UP000037962">
    <property type="component" value="Unassembled WGS sequence"/>
</dbReference>
<feature type="domain" description="AMP-dependent synthetase/ligase" evidence="4">
    <location>
        <begin position="12"/>
        <end position="374"/>
    </location>
</feature>
<sequence length="551" mass="59153">MTTPQTLPRAFQGHVAERPDELALSAFGRDYVLTWAQYGAEVERVAGGLAELGLGRGDVLATLLTNRPEFNITELAANHLGATTFSIYNTCSAEQIHHLLTDSAAKIVVTERQYVDTVKASGVGIEHLLVVEDGDFERLQPPAGFDFAARWQAVQPDDVLCMIYTSGTTGPPKGVEHTHRGALGMAGSLAATFPLGPGDTTISYLPSAHAADRCVCHYLAVATGAHIVTLSDAAQLPQALPEVRPSAFAAVPRMWEKLKAGVERQLDAMPGLREAFEADTPEVIAAVRERLGLDKVRWALSSAAPIPLGVYAFLQRLGIPVSEIWGMSETGIATAASPERARIGTVGTVMPGYETKVLEDGELLVRAPFIMRGYRNLPDKTAEAIDAEGWMHTGDIVTVDDDGYFTIVDRKKELIINSGGKNMSPTNIENAIRTESPLVGPLIAVGDRRPYNVAVVSLEADAVRVYAEKLGLAADPAALAKDPRVLAEVQRAVDAGNAKLARIEQIKRFAVVPDTWESGGEFLTPTGKLKRRVITDNYAATIDDLYGAPAS</sequence>
<evidence type="ECO:0000259" key="4">
    <source>
        <dbReference type="Pfam" id="PF00501"/>
    </source>
</evidence>
<evidence type="ECO:0000313" key="5">
    <source>
        <dbReference type="EMBL" id="KPG03064.1"/>
    </source>
</evidence>
<comment type="caution">
    <text evidence="5">The sequence shown here is derived from an EMBL/GenBank/DDBJ whole genome shotgun (WGS) entry which is preliminary data.</text>
</comment>
<evidence type="ECO:0000313" key="6">
    <source>
        <dbReference type="EMBL" id="KPG26993.1"/>
    </source>
</evidence>
<dbReference type="Pfam" id="PF00501">
    <property type="entry name" value="AMP-binding"/>
    <property type="match status" value="1"/>
</dbReference>
<evidence type="ECO:0000313" key="8">
    <source>
        <dbReference type="Proteomes" id="UP000037962"/>
    </source>
</evidence>
<dbReference type="CDD" id="cd05907">
    <property type="entry name" value="VL_LC_FACS_like"/>
    <property type="match status" value="1"/>
</dbReference>
<dbReference type="RefSeq" id="WP_043080551.1">
    <property type="nucleotide sequence ID" value="NZ_CP011530.1"/>
</dbReference>
<comment type="catalytic activity">
    <reaction evidence="3">
        <text>a long-chain fatty acid + ATP + CoA = a long-chain fatty acyl-CoA + AMP + diphosphate</text>
        <dbReference type="Rhea" id="RHEA:15421"/>
        <dbReference type="ChEBI" id="CHEBI:30616"/>
        <dbReference type="ChEBI" id="CHEBI:33019"/>
        <dbReference type="ChEBI" id="CHEBI:57287"/>
        <dbReference type="ChEBI" id="CHEBI:57560"/>
        <dbReference type="ChEBI" id="CHEBI:83139"/>
        <dbReference type="ChEBI" id="CHEBI:456215"/>
        <dbReference type="EC" id="6.2.1.3"/>
    </reaction>
    <physiologicalReaction direction="left-to-right" evidence="3">
        <dbReference type="Rhea" id="RHEA:15422"/>
    </physiologicalReaction>
</comment>
<name>A0A7V8RU43_9MYCO</name>
<dbReference type="InterPro" id="IPR042099">
    <property type="entry name" value="ANL_N_sf"/>
</dbReference>
<dbReference type="InterPro" id="IPR020845">
    <property type="entry name" value="AMP-binding_CS"/>
</dbReference>
<dbReference type="GeneID" id="45766293"/>
<dbReference type="KEGG" id="miz:BAB75_20755"/>
<dbReference type="Pfam" id="PF23562">
    <property type="entry name" value="AMP-binding_C_3"/>
    <property type="match status" value="1"/>
</dbReference>
<dbReference type="GO" id="GO:0004467">
    <property type="term" value="F:long-chain fatty acid-CoA ligase activity"/>
    <property type="evidence" value="ECO:0007669"/>
    <property type="project" value="UniProtKB-EC"/>
</dbReference>
<keyword evidence="2" id="KW-0067">ATP-binding</keyword>
<dbReference type="GO" id="GO:0016020">
    <property type="term" value="C:membrane"/>
    <property type="evidence" value="ECO:0007669"/>
    <property type="project" value="TreeGrafter"/>
</dbReference>
<dbReference type="EMBL" id="LJFS01000042">
    <property type="protein sequence ID" value="KPG26993.1"/>
    <property type="molecule type" value="Genomic_DNA"/>
</dbReference>
<dbReference type="GO" id="GO:0005524">
    <property type="term" value="F:ATP binding"/>
    <property type="evidence" value="ECO:0007669"/>
    <property type="project" value="UniProtKB-KW"/>
</dbReference>
<dbReference type="PROSITE" id="PS00455">
    <property type="entry name" value="AMP_BINDING"/>
    <property type="match status" value="1"/>
</dbReference>
<evidence type="ECO:0000256" key="3">
    <source>
        <dbReference type="ARBA" id="ARBA00024484"/>
    </source>
</evidence>
<proteinExistence type="predicted"/>
<gene>
    <name evidence="5" type="ORF">AN908_26620</name>
    <name evidence="6" type="ORF">AN912_24345</name>
</gene>